<evidence type="ECO:0000313" key="2">
    <source>
        <dbReference type="Proteomes" id="UP000887159"/>
    </source>
</evidence>
<proteinExistence type="predicted"/>
<gene>
    <name evidence="1" type="ORF">TNCV_2201921</name>
</gene>
<name>A0A8X6R8A0_TRICX</name>
<organism evidence="1 2">
    <name type="scientific">Trichonephila clavipes</name>
    <name type="common">Golden silk orbweaver</name>
    <name type="synonym">Nephila clavipes</name>
    <dbReference type="NCBI Taxonomy" id="2585209"/>
    <lineage>
        <taxon>Eukaryota</taxon>
        <taxon>Metazoa</taxon>
        <taxon>Ecdysozoa</taxon>
        <taxon>Arthropoda</taxon>
        <taxon>Chelicerata</taxon>
        <taxon>Arachnida</taxon>
        <taxon>Araneae</taxon>
        <taxon>Araneomorphae</taxon>
        <taxon>Entelegynae</taxon>
        <taxon>Araneoidea</taxon>
        <taxon>Nephilidae</taxon>
        <taxon>Trichonephila</taxon>
    </lineage>
</organism>
<keyword evidence="2" id="KW-1185">Reference proteome</keyword>
<comment type="caution">
    <text evidence="1">The sequence shown here is derived from an EMBL/GenBank/DDBJ whole genome shotgun (WGS) entry which is preliminary data.</text>
</comment>
<reference evidence="1" key="1">
    <citation type="submission" date="2020-08" db="EMBL/GenBank/DDBJ databases">
        <title>Multicomponent nature underlies the extraordinary mechanical properties of spider dragline silk.</title>
        <authorList>
            <person name="Kono N."/>
            <person name="Nakamura H."/>
            <person name="Mori M."/>
            <person name="Yoshida Y."/>
            <person name="Ohtoshi R."/>
            <person name="Malay A.D."/>
            <person name="Moran D.A.P."/>
            <person name="Tomita M."/>
            <person name="Numata K."/>
            <person name="Arakawa K."/>
        </authorList>
    </citation>
    <scope>NUCLEOTIDE SEQUENCE</scope>
</reference>
<sequence>MASLGYQSLPPTNLGRVDEEMASVGGRLSETNNRYEFQQTLAEVTEAMHHSSLLTSRRVYRGTEHILLGISWTEVELFSAKSST</sequence>
<protein>
    <submittedName>
        <fullName evidence="1">Uncharacterized protein</fullName>
    </submittedName>
</protein>
<dbReference type="AlphaFoldDB" id="A0A8X6R8A0"/>
<accession>A0A8X6R8A0</accession>
<dbReference type="Proteomes" id="UP000887159">
    <property type="component" value="Unassembled WGS sequence"/>
</dbReference>
<dbReference type="EMBL" id="BMAU01021070">
    <property type="protein sequence ID" value="GFX89350.1"/>
    <property type="molecule type" value="Genomic_DNA"/>
</dbReference>
<evidence type="ECO:0000313" key="1">
    <source>
        <dbReference type="EMBL" id="GFX89350.1"/>
    </source>
</evidence>